<organism evidence="4 5">
    <name type="scientific">Ascobolus immersus RN42</name>
    <dbReference type="NCBI Taxonomy" id="1160509"/>
    <lineage>
        <taxon>Eukaryota</taxon>
        <taxon>Fungi</taxon>
        <taxon>Dikarya</taxon>
        <taxon>Ascomycota</taxon>
        <taxon>Pezizomycotina</taxon>
        <taxon>Pezizomycetes</taxon>
        <taxon>Pezizales</taxon>
        <taxon>Ascobolaceae</taxon>
        <taxon>Ascobolus</taxon>
    </lineage>
</organism>
<reference evidence="4 5" key="1">
    <citation type="journal article" date="2018" name="Nat. Ecol. Evol.">
        <title>Pezizomycetes genomes reveal the molecular basis of ectomycorrhizal truffle lifestyle.</title>
        <authorList>
            <person name="Murat C."/>
            <person name="Payen T."/>
            <person name="Noel B."/>
            <person name="Kuo A."/>
            <person name="Morin E."/>
            <person name="Chen J."/>
            <person name="Kohler A."/>
            <person name="Krizsan K."/>
            <person name="Balestrini R."/>
            <person name="Da Silva C."/>
            <person name="Montanini B."/>
            <person name="Hainaut M."/>
            <person name="Levati E."/>
            <person name="Barry K.W."/>
            <person name="Belfiori B."/>
            <person name="Cichocki N."/>
            <person name="Clum A."/>
            <person name="Dockter R.B."/>
            <person name="Fauchery L."/>
            <person name="Guy J."/>
            <person name="Iotti M."/>
            <person name="Le Tacon F."/>
            <person name="Lindquist E.A."/>
            <person name="Lipzen A."/>
            <person name="Malagnac F."/>
            <person name="Mello A."/>
            <person name="Molinier V."/>
            <person name="Miyauchi S."/>
            <person name="Poulain J."/>
            <person name="Riccioni C."/>
            <person name="Rubini A."/>
            <person name="Sitrit Y."/>
            <person name="Splivallo R."/>
            <person name="Traeger S."/>
            <person name="Wang M."/>
            <person name="Zifcakova L."/>
            <person name="Wipf D."/>
            <person name="Zambonelli A."/>
            <person name="Paolocci F."/>
            <person name="Nowrousian M."/>
            <person name="Ottonello S."/>
            <person name="Baldrian P."/>
            <person name="Spatafora J.W."/>
            <person name="Henrissat B."/>
            <person name="Nagy L.G."/>
            <person name="Aury J.M."/>
            <person name="Wincker P."/>
            <person name="Grigoriev I.V."/>
            <person name="Bonfante P."/>
            <person name="Martin F.M."/>
        </authorList>
    </citation>
    <scope>NUCLEOTIDE SEQUENCE [LARGE SCALE GENOMIC DNA]</scope>
    <source>
        <strain evidence="4 5">RN42</strain>
    </source>
</reference>
<evidence type="ECO:0000256" key="2">
    <source>
        <dbReference type="SAM" id="MobiDB-lite"/>
    </source>
</evidence>
<dbReference type="InterPro" id="IPR013087">
    <property type="entry name" value="Znf_C2H2_type"/>
</dbReference>
<evidence type="ECO:0000256" key="1">
    <source>
        <dbReference type="PROSITE-ProRule" id="PRU00042"/>
    </source>
</evidence>
<dbReference type="EMBL" id="ML119812">
    <property type="protein sequence ID" value="RPA73746.1"/>
    <property type="molecule type" value="Genomic_DNA"/>
</dbReference>
<feature type="domain" description="C2H2-type" evidence="3">
    <location>
        <begin position="15"/>
        <end position="39"/>
    </location>
</feature>
<dbReference type="PROSITE" id="PS50157">
    <property type="entry name" value="ZINC_FINGER_C2H2_2"/>
    <property type="match status" value="1"/>
</dbReference>
<dbReference type="SMART" id="SM00355">
    <property type="entry name" value="ZnF_C2H2"/>
    <property type="match status" value="2"/>
</dbReference>
<protein>
    <recommendedName>
        <fullName evidence="3">C2H2-type domain-containing protein</fullName>
    </recommendedName>
</protein>
<proteinExistence type="predicted"/>
<keyword evidence="1" id="KW-0862">Zinc</keyword>
<dbReference type="InterPro" id="IPR036236">
    <property type="entry name" value="Znf_C2H2_sf"/>
</dbReference>
<accession>A0A3N4HLH4</accession>
<evidence type="ECO:0000313" key="4">
    <source>
        <dbReference type="EMBL" id="RPA73746.1"/>
    </source>
</evidence>
<sequence>MSPPTKPSPSPTKTYHCPSCPKSFVSKFALVDHLKIQVHCEAPYISRITFTPNDKAYLIIDLCQLPVEEFGVIFCPFKGCYVSYQSKSRKQGGKEREFLQEHIRKVHLKTEREEFEKGSSELEQEDSLMPMESRKNGDAGTRTGIVASDLRKDQANRSGNQATAELEAAVGAGPQAHPTVETNVDITPTVACPRAPTSTGAKSWIESLKNSTIRNIFAVTEAAQMDVADMDGNTVEAAVKGIVGYYRLAVESIREVEEIPTGSGR</sequence>
<keyword evidence="1" id="KW-0479">Metal-binding</keyword>
<feature type="compositionally biased region" description="Basic and acidic residues" evidence="2">
    <location>
        <begin position="111"/>
        <end position="120"/>
    </location>
</feature>
<dbReference type="Proteomes" id="UP000275078">
    <property type="component" value="Unassembled WGS sequence"/>
</dbReference>
<keyword evidence="5" id="KW-1185">Reference proteome</keyword>
<dbReference type="AlphaFoldDB" id="A0A3N4HLH4"/>
<evidence type="ECO:0000259" key="3">
    <source>
        <dbReference type="PROSITE" id="PS50157"/>
    </source>
</evidence>
<dbReference type="GO" id="GO:0008270">
    <property type="term" value="F:zinc ion binding"/>
    <property type="evidence" value="ECO:0007669"/>
    <property type="project" value="UniProtKB-KW"/>
</dbReference>
<keyword evidence="1" id="KW-0863">Zinc-finger</keyword>
<feature type="region of interest" description="Disordered" evidence="2">
    <location>
        <begin position="111"/>
        <end position="141"/>
    </location>
</feature>
<dbReference type="PROSITE" id="PS00028">
    <property type="entry name" value="ZINC_FINGER_C2H2_1"/>
    <property type="match status" value="1"/>
</dbReference>
<evidence type="ECO:0000313" key="5">
    <source>
        <dbReference type="Proteomes" id="UP000275078"/>
    </source>
</evidence>
<dbReference type="SUPFAM" id="SSF57667">
    <property type="entry name" value="beta-beta-alpha zinc fingers"/>
    <property type="match status" value="1"/>
</dbReference>
<gene>
    <name evidence="4" type="ORF">BJ508DRAFT_340951</name>
</gene>
<name>A0A3N4HLH4_ASCIM</name>